<dbReference type="InterPro" id="IPR013491">
    <property type="entry name" value="Tape_meas_N"/>
</dbReference>
<dbReference type="Proteomes" id="UP001240447">
    <property type="component" value="Unassembled WGS sequence"/>
</dbReference>
<evidence type="ECO:0000256" key="3">
    <source>
        <dbReference type="SAM" id="Phobius"/>
    </source>
</evidence>
<name>A0ABT9NJH8_9ACTN</name>
<dbReference type="RefSeq" id="WP_306824720.1">
    <property type="nucleotide sequence ID" value="NZ_JAUSQM010000001.1"/>
</dbReference>
<feature type="domain" description="Tape measure protein N-terminal" evidence="4">
    <location>
        <begin position="106"/>
        <end position="281"/>
    </location>
</feature>
<protein>
    <submittedName>
        <fullName evidence="5">Tape measure domain-containing protein</fullName>
    </submittedName>
</protein>
<keyword evidence="3" id="KW-0472">Membrane</keyword>
<evidence type="ECO:0000313" key="5">
    <source>
        <dbReference type="EMBL" id="MDP9820379.1"/>
    </source>
</evidence>
<dbReference type="EMBL" id="JAUSQM010000001">
    <property type="protein sequence ID" value="MDP9820379.1"/>
    <property type="molecule type" value="Genomic_DNA"/>
</dbReference>
<feature type="coiled-coil region" evidence="1">
    <location>
        <begin position="1013"/>
        <end position="1043"/>
    </location>
</feature>
<feature type="transmembrane region" description="Helical" evidence="3">
    <location>
        <begin position="375"/>
        <end position="393"/>
    </location>
</feature>
<feature type="coiled-coil region" evidence="1">
    <location>
        <begin position="1147"/>
        <end position="1181"/>
    </location>
</feature>
<feature type="region of interest" description="Disordered" evidence="2">
    <location>
        <begin position="814"/>
        <end position="833"/>
    </location>
</feature>
<reference evidence="5 6" key="1">
    <citation type="submission" date="2023-07" db="EMBL/GenBank/DDBJ databases">
        <title>Sequencing the genomes of 1000 actinobacteria strains.</title>
        <authorList>
            <person name="Klenk H.-P."/>
        </authorList>
    </citation>
    <scope>NUCLEOTIDE SEQUENCE [LARGE SCALE GENOMIC DNA]</scope>
    <source>
        <strain evidence="5 6">GD13</strain>
    </source>
</reference>
<keyword evidence="1" id="KW-0175">Coiled coil</keyword>
<dbReference type="NCBIfam" id="TIGR02675">
    <property type="entry name" value="tape_meas_nterm"/>
    <property type="match status" value="1"/>
</dbReference>
<evidence type="ECO:0000256" key="1">
    <source>
        <dbReference type="SAM" id="Coils"/>
    </source>
</evidence>
<evidence type="ECO:0000259" key="4">
    <source>
        <dbReference type="Pfam" id="PF20155"/>
    </source>
</evidence>
<accession>A0ABT9NJH8</accession>
<dbReference type="Pfam" id="PF20155">
    <property type="entry name" value="TMP_3"/>
    <property type="match status" value="1"/>
</dbReference>
<keyword evidence="3" id="KW-1133">Transmembrane helix</keyword>
<feature type="coiled-coil region" evidence="1">
    <location>
        <begin position="558"/>
        <end position="631"/>
    </location>
</feature>
<gene>
    <name evidence="5" type="ORF">J2S59_000188</name>
</gene>
<feature type="coiled-coil region" evidence="1">
    <location>
        <begin position="892"/>
        <end position="919"/>
    </location>
</feature>
<organism evidence="5 6">
    <name type="scientific">Nocardioides massiliensis</name>
    <dbReference type="NCBI Taxonomy" id="1325935"/>
    <lineage>
        <taxon>Bacteria</taxon>
        <taxon>Bacillati</taxon>
        <taxon>Actinomycetota</taxon>
        <taxon>Actinomycetes</taxon>
        <taxon>Propionibacteriales</taxon>
        <taxon>Nocardioidaceae</taxon>
        <taxon>Nocardioides</taxon>
    </lineage>
</organism>
<comment type="caution">
    <text evidence="5">The sequence shown here is derived from an EMBL/GenBank/DDBJ whole genome shotgun (WGS) entry which is preliminary data.</text>
</comment>
<sequence length="1221" mass="129861">MSAESRSVVVRLSMSASQYLQEALRVGKATDDMAARMERSTARQTGGLRGVATSAQQLGREVTASAKNNADAWNTAGKAATGYGLAITGLAALVLKTGVSYNQLQQTSRAAMTTLLGGAEQANAQMDQLDAFARNSPFAKQVFISAQQQMIGFGIETQKVLPYLDAVQQSVAAMGGSNQQIAEISYIMSQISAASKITAVDLMQLGQRGINAAELIGSQMGMTGAQVREAITAGSLDAGMALDALAAGMQERFGGAADNVKQTYAGAIDRVKAAWRDLASTVTTPLVGPQGGGFLVDLANETADALRMIESLPAPVQLAIAALTGLSGAGALAAGAFLLAAPRIIETRAAMATLAKDMPRATAAARATGSAVMGLGKAFGFATSLAAAFYIAAQIDSDKDPAPGLERTRAAVLDLADTVKGAPKLDEIFTRDARTFSGPLKITAQIDGLASALEAMQTSGFEKLTSWVPGATQSWDLAAESFAQFDATLASMVQEGQIEEAAAGYDLFRQTARDAGYTLKEIENLVPGYLDAIVGVENANRDAAGASEELAASQGVTADSIEASIKQHEQMREALEESRDAARDVAQSFGDDWRKALLDTDVSMAEWRESLREQTAALRDFEVNAAEAARKGLSEGLIAELKAAGPEGAARMAELANSSKTEIRGIVEDFEAWERQVGSTIDAFGGVGPTLEDLARSFAKLPTDVQTEIRAEGIPQTEGDIVALNEKYGLTPRDIETLVALMGNVEAERAILRLAEKLRETDRIKVEPTVSTRLMASAQSAADDILTSLRLIGATHVSPTVTVRRSVVQVPQPGIDPRNFTGTGSADGSTVPHGGPYVDRYPYLLAPGEEVISNRNGQADQWRPFLKAINAGRLADGGTVGLARGGTAVRYTLDQQIEIVRLEKTLRDLNKQLAATGKDRIVGPERQLIELMVREAQRDRRAALRAPIREARERAREIRRDGREAVSSFDLQTGMSPVDIRQTFATFRKGLREAGVQVPKQFAHLQRQSVLLARRFETNTEKLKANEEALEQLRERAQRISSAVGGIFDANPFGAEGGGLAAAMLQMQANLNDTRERDRLLQSVVGLVPGLSTDVIELLATQADIQTLRDLDTAAEVRAFAQLMQDMRTAQGAAGGWAAGAVTANDIAKYEATIAKLERTLDSQTARMERLEARAEARAQQQITKSEKAVQRGTQAGAKAGVAAGIIQTNKAQAARSKGRS</sequence>
<keyword evidence="6" id="KW-1185">Reference proteome</keyword>
<proteinExistence type="predicted"/>
<evidence type="ECO:0000313" key="6">
    <source>
        <dbReference type="Proteomes" id="UP001240447"/>
    </source>
</evidence>
<feature type="transmembrane region" description="Helical" evidence="3">
    <location>
        <begin position="318"/>
        <end position="341"/>
    </location>
</feature>
<keyword evidence="3" id="KW-0812">Transmembrane</keyword>
<evidence type="ECO:0000256" key="2">
    <source>
        <dbReference type="SAM" id="MobiDB-lite"/>
    </source>
</evidence>